<protein>
    <submittedName>
        <fullName evidence="1">Uncharacterized protein</fullName>
    </submittedName>
</protein>
<comment type="caution">
    <text evidence="1">The sequence shown here is derived from an EMBL/GenBank/DDBJ whole genome shotgun (WGS) entry which is preliminary data.</text>
</comment>
<reference evidence="1 2" key="1">
    <citation type="journal article" date="2022" name="New Phytol.">
        <title>Ecological generalism drives hyperdiversity of secondary metabolite gene clusters in xylarialean endophytes.</title>
        <authorList>
            <person name="Franco M.E.E."/>
            <person name="Wisecaver J.H."/>
            <person name="Arnold A.E."/>
            <person name="Ju Y.M."/>
            <person name="Slot J.C."/>
            <person name="Ahrendt S."/>
            <person name="Moore L.P."/>
            <person name="Eastman K.E."/>
            <person name="Scott K."/>
            <person name="Konkel Z."/>
            <person name="Mondo S.J."/>
            <person name="Kuo A."/>
            <person name="Hayes R.D."/>
            <person name="Haridas S."/>
            <person name="Andreopoulos B."/>
            <person name="Riley R."/>
            <person name="LaButti K."/>
            <person name="Pangilinan J."/>
            <person name="Lipzen A."/>
            <person name="Amirebrahimi M."/>
            <person name="Yan J."/>
            <person name="Adam C."/>
            <person name="Keymanesh K."/>
            <person name="Ng V."/>
            <person name="Louie K."/>
            <person name="Northen T."/>
            <person name="Drula E."/>
            <person name="Henrissat B."/>
            <person name="Hsieh H.M."/>
            <person name="Youens-Clark K."/>
            <person name="Lutzoni F."/>
            <person name="Miadlikowska J."/>
            <person name="Eastwood D.C."/>
            <person name="Hamelin R.C."/>
            <person name="Grigoriev I.V."/>
            <person name="U'Ren J.M."/>
        </authorList>
    </citation>
    <scope>NUCLEOTIDE SEQUENCE [LARGE SCALE GENOMIC DNA]</scope>
    <source>
        <strain evidence="1 2">CBS 119005</strain>
    </source>
</reference>
<evidence type="ECO:0000313" key="2">
    <source>
        <dbReference type="Proteomes" id="UP001497700"/>
    </source>
</evidence>
<dbReference type="Proteomes" id="UP001497700">
    <property type="component" value="Unassembled WGS sequence"/>
</dbReference>
<organism evidence="1 2">
    <name type="scientific">Hypoxylon rubiginosum</name>
    <dbReference type="NCBI Taxonomy" id="110542"/>
    <lineage>
        <taxon>Eukaryota</taxon>
        <taxon>Fungi</taxon>
        <taxon>Dikarya</taxon>
        <taxon>Ascomycota</taxon>
        <taxon>Pezizomycotina</taxon>
        <taxon>Sordariomycetes</taxon>
        <taxon>Xylariomycetidae</taxon>
        <taxon>Xylariales</taxon>
        <taxon>Hypoxylaceae</taxon>
        <taxon>Hypoxylon</taxon>
    </lineage>
</organism>
<dbReference type="EMBL" id="MU393498">
    <property type="protein sequence ID" value="KAI4863754.1"/>
    <property type="molecule type" value="Genomic_DNA"/>
</dbReference>
<keyword evidence="2" id="KW-1185">Reference proteome</keyword>
<accession>A0ACB9YWG1</accession>
<proteinExistence type="predicted"/>
<gene>
    <name evidence="1" type="ORF">F4820DRAFT_426115</name>
</gene>
<sequence>MRIFKPVLLEYVGVLAKLILYYSRDSAFLKMARQCQYLALDIIGYLALNQQLDPRTEEKSYLASTTHHLKTSCQC</sequence>
<evidence type="ECO:0000313" key="1">
    <source>
        <dbReference type="EMBL" id="KAI4863754.1"/>
    </source>
</evidence>
<name>A0ACB9YWG1_9PEZI</name>